<dbReference type="EMBL" id="CP064787">
    <property type="protein sequence ID" value="QSG04688.1"/>
    <property type="molecule type" value="Genomic_DNA"/>
</dbReference>
<keyword evidence="1" id="KW-0812">Transmembrane</keyword>
<keyword evidence="1" id="KW-0472">Membrane</keyword>
<sequence length="72" mass="7655">MDRSQLVTGGLLLAAVVLVPGLAKYALTQFGYGTLGTVIWYGGYGAGVLLVWALWLRPLDIAGPNDHGRPED</sequence>
<evidence type="ECO:0000313" key="2">
    <source>
        <dbReference type="EMBL" id="QSG04688.1"/>
    </source>
</evidence>
<evidence type="ECO:0000256" key="1">
    <source>
        <dbReference type="SAM" id="Phobius"/>
    </source>
</evidence>
<dbReference type="RefSeq" id="WP_229114138.1">
    <property type="nucleotide sequence ID" value="NZ_CP064787.1"/>
</dbReference>
<organism evidence="2 3">
    <name type="scientific">Halapricum desulfuricans</name>
    <dbReference type="NCBI Taxonomy" id="2841257"/>
    <lineage>
        <taxon>Archaea</taxon>
        <taxon>Methanobacteriati</taxon>
        <taxon>Methanobacteriota</taxon>
        <taxon>Stenosarchaea group</taxon>
        <taxon>Halobacteria</taxon>
        <taxon>Halobacteriales</taxon>
        <taxon>Haloarculaceae</taxon>
        <taxon>Halapricum</taxon>
    </lineage>
</organism>
<accession>A0A897MXH7</accession>
<protein>
    <submittedName>
        <fullName evidence="2">Putative membrane protein</fullName>
    </submittedName>
</protein>
<name>A0A897MXH7_9EURY</name>
<dbReference type="Proteomes" id="UP000663525">
    <property type="component" value="Chromosome"/>
</dbReference>
<gene>
    <name evidence="2" type="ORF">HSR121_0332</name>
</gene>
<dbReference type="InterPro" id="IPR058309">
    <property type="entry name" value="DUF7996"/>
</dbReference>
<keyword evidence="1" id="KW-1133">Transmembrane helix</keyword>
<evidence type="ECO:0000313" key="3">
    <source>
        <dbReference type="Proteomes" id="UP000663525"/>
    </source>
</evidence>
<dbReference type="AlphaFoldDB" id="A0A897MXH7"/>
<dbReference type="Pfam" id="PF25959">
    <property type="entry name" value="DUF7996"/>
    <property type="match status" value="1"/>
</dbReference>
<reference evidence="2" key="1">
    <citation type="submission" date="2020-11" db="EMBL/GenBank/DDBJ databases">
        <title>Carbohydrate-dependent, anaerobic sulfur respiration: A novel catabolism in halophilic archaea.</title>
        <authorList>
            <person name="Sorokin D.Y."/>
            <person name="Messina E."/>
            <person name="Smedile F."/>
            <person name="La Cono V."/>
            <person name="Hallsworth J.E."/>
            <person name="Yakimov M.M."/>
        </authorList>
    </citation>
    <scope>NUCLEOTIDE SEQUENCE</scope>
    <source>
        <strain evidence="2">HSR12-1</strain>
    </source>
</reference>
<feature type="transmembrane region" description="Helical" evidence="1">
    <location>
        <begin position="39"/>
        <end position="56"/>
    </location>
</feature>
<dbReference type="GeneID" id="68853986"/>
<proteinExistence type="predicted"/>